<comment type="caution">
    <text evidence="1">The sequence shown here is derived from an EMBL/GenBank/DDBJ whole genome shotgun (WGS) entry which is preliminary data.</text>
</comment>
<name>A0A0L0P573_CANAR</name>
<evidence type="ECO:0000313" key="2">
    <source>
        <dbReference type="Proteomes" id="UP000037122"/>
    </source>
</evidence>
<sequence length="88" mass="9672">MIFFRLGLPLSGTKAVVDCVDGLSLYNGSWGDLFKWSLSLKTLMGKKRVAAGFGGFAVAFSTGRLRKLRGAFLRHSGRQSIDVFYPIL</sequence>
<accession>A0A0L0P573</accession>
<protein>
    <submittedName>
        <fullName evidence="1">Uncharacterized protein</fullName>
    </submittedName>
</protein>
<organism evidence="1 2">
    <name type="scientific">Candidozyma auris</name>
    <name type="common">Yeast</name>
    <name type="synonym">Candida auris</name>
    <dbReference type="NCBI Taxonomy" id="498019"/>
    <lineage>
        <taxon>Eukaryota</taxon>
        <taxon>Fungi</taxon>
        <taxon>Dikarya</taxon>
        <taxon>Ascomycota</taxon>
        <taxon>Saccharomycotina</taxon>
        <taxon>Pichiomycetes</taxon>
        <taxon>Metschnikowiaceae</taxon>
        <taxon>Candidozyma</taxon>
    </lineage>
</organism>
<reference evidence="2" key="1">
    <citation type="journal article" date="2015" name="BMC Genomics">
        <title>Draft genome of a commonly misdiagnosed multidrug resistant pathogen Candida auris.</title>
        <authorList>
            <person name="Chatterjee S."/>
            <person name="Alampalli S.V."/>
            <person name="Nageshan R.K."/>
            <person name="Chettiar S.T."/>
            <person name="Joshi S."/>
            <person name="Tatu U.S."/>
        </authorList>
    </citation>
    <scope>NUCLEOTIDE SEQUENCE [LARGE SCALE GENOMIC DNA]</scope>
    <source>
        <strain evidence="2">6684</strain>
    </source>
</reference>
<dbReference type="Proteomes" id="UP000037122">
    <property type="component" value="Unassembled WGS sequence"/>
</dbReference>
<proteinExistence type="predicted"/>
<dbReference type="AlphaFoldDB" id="A0A0L0P573"/>
<dbReference type="EMBL" id="LGST01000016">
    <property type="protein sequence ID" value="KNE01181.1"/>
    <property type="molecule type" value="Genomic_DNA"/>
</dbReference>
<evidence type="ECO:0000313" key="1">
    <source>
        <dbReference type="EMBL" id="KNE01181.1"/>
    </source>
</evidence>
<dbReference type="VEuPathDB" id="FungiDB:QG37_02071"/>
<gene>
    <name evidence="1" type="ORF">QG37_02071</name>
</gene>